<feature type="transmembrane region" description="Helical" evidence="1">
    <location>
        <begin position="20"/>
        <end position="38"/>
    </location>
</feature>
<reference evidence="2 3" key="1">
    <citation type="journal article" date="2021" name="BMC Genomics">
        <title>Telomere-to-telomere genome assembly of asparaginase-producing Trichoderma simmonsii.</title>
        <authorList>
            <person name="Chung D."/>
            <person name="Kwon Y.M."/>
            <person name="Yang Y."/>
        </authorList>
    </citation>
    <scope>NUCLEOTIDE SEQUENCE [LARGE SCALE GENOMIC DNA]</scope>
    <source>
        <strain evidence="2 3">GH-Sj1</strain>
    </source>
</reference>
<sequence length="138" mass="15724">MPYRRIRARARPVDTGSRLFFFFFPLMGVWYDCPPLVYRSVKRRIFSHSNAGSRTMYDSCMTRGTKKKEGKTPKRYEGDGEKRTLFACASVCEVTPVARVTPAASTGILSPHPYDNVDRLWMENSGYSGIVYDSGCWS</sequence>
<keyword evidence="1" id="KW-1133">Transmembrane helix</keyword>
<gene>
    <name evidence="2" type="ORF">H0G86_007017</name>
</gene>
<keyword evidence="1" id="KW-0812">Transmembrane</keyword>
<evidence type="ECO:0000256" key="1">
    <source>
        <dbReference type="SAM" id="Phobius"/>
    </source>
</evidence>
<dbReference type="AlphaFoldDB" id="A0A8G0LFP5"/>
<accession>A0A8G0LFP5</accession>
<dbReference type="EMBL" id="CP075866">
    <property type="protein sequence ID" value="QYS99897.1"/>
    <property type="molecule type" value="Genomic_DNA"/>
</dbReference>
<dbReference type="Proteomes" id="UP000826661">
    <property type="component" value="Chromosome III"/>
</dbReference>
<keyword evidence="3" id="KW-1185">Reference proteome</keyword>
<organism evidence="2 3">
    <name type="scientific">Trichoderma simmonsii</name>
    <dbReference type="NCBI Taxonomy" id="1491479"/>
    <lineage>
        <taxon>Eukaryota</taxon>
        <taxon>Fungi</taxon>
        <taxon>Dikarya</taxon>
        <taxon>Ascomycota</taxon>
        <taxon>Pezizomycotina</taxon>
        <taxon>Sordariomycetes</taxon>
        <taxon>Hypocreomycetidae</taxon>
        <taxon>Hypocreales</taxon>
        <taxon>Hypocreaceae</taxon>
        <taxon>Trichoderma</taxon>
    </lineage>
</organism>
<keyword evidence="1" id="KW-0472">Membrane</keyword>
<evidence type="ECO:0000313" key="3">
    <source>
        <dbReference type="Proteomes" id="UP000826661"/>
    </source>
</evidence>
<proteinExistence type="predicted"/>
<evidence type="ECO:0000313" key="2">
    <source>
        <dbReference type="EMBL" id="QYS99897.1"/>
    </source>
</evidence>
<protein>
    <submittedName>
        <fullName evidence="2">Uncharacterized protein</fullName>
    </submittedName>
</protein>
<name>A0A8G0LFP5_9HYPO</name>